<dbReference type="PIRSF" id="PIRSF000747">
    <property type="entry name" value="RPB5"/>
    <property type="match status" value="1"/>
</dbReference>
<evidence type="ECO:0000259" key="2">
    <source>
        <dbReference type="Pfam" id="PF01191"/>
    </source>
</evidence>
<dbReference type="EMBL" id="MN448293">
    <property type="protein sequence ID" value="QFG74799.1"/>
    <property type="molecule type" value="Genomic_DNA"/>
</dbReference>
<dbReference type="InterPro" id="IPR014381">
    <property type="entry name" value="Arch_Rpo5/euc_Rpb5"/>
</dbReference>
<dbReference type="InterPro" id="IPR035913">
    <property type="entry name" value="RPB5-like_sf"/>
</dbReference>
<protein>
    <submittedName>
        <fullName evidence="3">RNA polymerase Rpb5</fullName>
    </submittedName>
</protein>
<proteinExistence type="predicted"/>
<keyword evidence="1" id="KW-0804">Transcription</keyword>
<reference evidence="3" key="1">
    <citation type="journal article" date="2019" name="Philos. Trans. R. Soc. Lond., B, Biol. Sci.">
        <title>Targeted metagenomic recovery of four divergent viruses reveals shared and distinctive characteristics of giant viruses of marine eukaryotes.</title>
        <authorList>
            <person name="Needham D.M."/>
            <person name="Poirier C."/>
            <person name="Hehenberger E."/>
            <person name="Jimenez V."/>
            <person name="Swalwell J.E."/>
            <person name="Santoro A.E."/>
            <person name="Worden A.Z."/>
        </authorList>
    </citation>
    <scope>NUCLEOTIDE SEQUENCE</scope>
    <source>
        <strain evidence="3">OPacV-421</strain>
    </source>
</reference>
<name>A0A5J6VLJ5_9VIRU</name>
<dbReference type="Gene3D" id="3.90.940.20">
    <property type="entry name" value="RPB5-like RNA polymerase subunit"/>
    <property type="match status" value="1"/>
</dbReference>
<dbReference type="GO" id="GO:0042797">
    <property type="term" value="P:tRNA transcription by RNA polymerase III"/>
    <property type="evidence" value="ECO:0007669"/>
    <property type="project" value="TreeGrafter"/>
</dbReference>
<organism evidence="3">
    <name type="scientific">Megaviridae environmental sample</name>
    <dbReference type="NCBI Taxonomy" id="1737588"/>
    <lineage>
        <taxon>Viruses</taxon>
        <taxon>Varidnaviria</taxon>
        <taxon>Bamfordvirae</taxon>
        <taxon>Nucleocytoviricota</taxon>
        <taxon>Megaviricetes</taxon>
        <taxon>Imitervirales</taxon>
        <taxon>Mimiviridae</taxon>
        <taxon>environmental samples</taxon>
    </lineage>
</organism>
<dbReference type="PANTHER" id="PTHR10535">
    <property type="entry name" value="DNA-DIRECTED RNA POLYMERASES I, II, AND III SUBUNIT RPABC1"/>
    <property type="match status" value="1"/>
</dbReference>
<feature type="domain" description="RNA polymerase subunit H/Rpb5 C-terminal" evidence="2">
    <location>
        <begin position="134"/>
        <end position="207"/>
    </location>
</feature>
<accession>A0A5J6VLJ5</accession>
<dbReference type="GO" id="GO:0003677">
    <property type="term" value="F:DNA binding"/>
    <property type="evidence" value="ECO:0007669"/>
    <property type="project" value="InterPro"/>
</dbReference>
<evidence type="ECO:0000313" key="3">
    <source>
        <dbReference type="EMBL" id="QFG74799.1"/>
    </source>
</evidence>
<dbReference type="GO" id="GO:0006362">
    <property type="term" value="P:transcription elongation by RNA polymerase I"/>
    <property type="evidence" value="ECO:0007669"/>
    <property type="project" value="TreeGrafter"/>
</dbReference>
<evidence type="ECO:0000256" key="1">
    <source>
        <dbReference type="ARBA" id="ARBA00023163"/>
    </source>
</evidence>
<sequence length="210" mass="24763">MDNNNELINKVYKARNNLLFYLKQIGYNTEEYEDFDVNNISSLVETEQVDMLISDKDDHKIYVKFYIFKNNLRLNVINDMISDLYILEEILKENDTLIIITKDIPNQSTKEIQSALYSNENKFLNIFGLNSLQYNILQHQLVPPHTKLNEKEINELKETYNINNVKQLPTISRFDPPIMAINMKPGEIVKIERSCKNSIKSNYYRLCVNE</sequence>
<dbReference type="Pfam" id="PF01191">
    <property type="entry name" value="RNA_pol_Rpb5_C"/>
    <property type="match status" value="1"/>
</dbReference>
<dbReference type="InterPro" id="IPR000783">
    <property type="entry name" value="RNA_pol_subH/Rpb5_C"/>
</dbReference>
<dbReference type="GO" id="GO:0003899">
    <property type="term" value="F:DNA-directed RNA polymerase activity"/>
    <property type="evidence" value="ECO:0007669"/>
    <property type="project" value="InterPro"/>
</dbReference>
<dbReference type="SUPFAM" id="SSF55287">
    <property type="entry name" value="RPB5-like RNA polymerase subunit"/>
    <property type="match status" value="1"/>
</dbReference>
<dbReference type="GO" id="GO:0006366">
    <property type="term" value="P:transcription by RNA polymerase II"/>
    <property type="evidence" value="ECO:0007669"/>
    <property type="project" value="TreeGrafter"/>
</dbReference>
<dbReference type="PANTHER" id="PTHR10535:SF0">
    <property type="entry name" value="DNA-DIRECTED RNA POLYMERASES I, II, AND III SUBUNIT RPABC1"/>
    <property type="match status" value="1"/>
</dbReference>